<proteinExistence type="predicted"/>
<organism evidence="1 2">
    <name type="scientific">Bradyrhizobium diazoefficiens</name>
    <dbReference type="NCBI Taxonomy" id="1355477"/>
    <lineage>
        <taxon>Bacteria</taxon>
        <taxon>Pseudomonadati</taxon>
        <taxon>Pseudomonadota</taxon>
        <taxon>Alphaproteobacteria</taxon>
        <taxon>Hyphomicrobiales</taxon>
        <taxon>Nitrobacteraceae</taxon>
        <taxon>Bradyrhizobium</taxon>
    </lineage>
</organism>
<dbReference type="EMBL" id="AP014685">
    <property type="protein sequence ID" value="BAR55783.1"/>
    <property type="molecule type" value="Genomic_DNA"/>
</dbReference>
<protein>
    <submittedName>
        <fullName evidence="1">Uncharacterized protein</fullName>
    </submittedName>
</protein>
<dbReference type="Proteomes" id="UP000063308">
    <property type="component" value="Chromosome"/>
</dbReference>
<evidence type="ECO:0000313" key="1">
    <source>
        <dbReference type="EMBL" id="BAR55783.1"/>
    </source>
</evidence>
<accession>A0A0E4BMB5</accession>
<dbReference type="AlphaFoldDB" id="A0A0E4BMB5"/>
<sequence length="31" mass="3244">MPQLQGVPQLGLVGKINLDLVDIRVGIGTAK</sequence>
<name>A0A0E4BMB5_9BRAD</name>
<gene>
    <name evidence="1" type="ORF">NK6_2602</name>
</gene>
<reference evidence="1 2" key="1">
    <citation type="submission" date="2014-11" db="EMBL/GenBank/DDBJ databases">
        <title>Symbiosis island explosion on the genome of extra-slow-growing strains of soybean bradyrhizobia with massive insertion sequences.</title>
        <authorList>
            <person name="Iida T."/>
            <person name="Minamisawa K."/>
        </authorList>
    </citation>
    <scope>NUCLEOTIDE SEQUENCE [LARGE SCALE GENOMIC DNA]</scope>
    <source>
        <strain evidence="1 2">NK6</strain>
    </source>
</reference>
<evidence type="ECO:0000313" key="2">
    <source>
        <dbReference type="Proteomes" id="UP000063308"/>
    </source>
</evidence>